<keyword evidence="7 10" id="KW-1133">Transmembrane helix</keyword>
<dbReference type="PANTHER" id="PTHR34220:SF7">
    <property type="entry name" value="SENSOR HISTIDINE KINASE YPDA"/>
    <property type="match status" value="1"/>
</dbReference>
<evidence type="ECO:0000256" key="7">
    <source>
        <dbReference type="ARBA" id="ARBA00022989"/>
    </source>
</evidence>
<dbReference type="SUPFAM" id="SSF158472">
    <property type="entry name" value="HAMP domain-like"/>
    <property type="match status" value="1"/>
</dbReference>
<evidence type="ECO:0000256" key="2">
    <source>
        <dbReference type="ARBA" id="ARBA00022475"/>
    </source>
</evidence>
<keyword evidence="3" id="KW-0597">Phosphoprotein</keyword>
<dbReference type="SMART" id="SM00304">
    <property type="entry name" value="HAMP"/>
    <property type="match status" value="1"/>
</dbReference>
<evidence type="ECO:0000256" key="3">
    <source>
        <dbReference type="ARBA" id="ARBA00022553"/>
    </source>
</evidence>
<dbReference type="AlphaFoldDB" id="A0A644ZD81"/>
<dbReference type="Gene3D" id="6.10.340.10">
    <property type="match status" value="1"/>
</dbReference>
<keyword evidence="9" id="KW-0175">Coiled coil</keyword>
<dbReference type="CDD" id="cd18773">
    <property type="entry name" value="PDC1_HK_sensor"/>
    <property type="match status" value="1"/>
</dbReference>
<feature type="transmembrane region" description="Helical" evidence="10">
    <location>
        <begin position="297"/>
        <end position="319"/>
    </location>
</feature>
<dbReference type="CDD" id="cd06225">
    <property type="entry name" value="HAMP"/>
    <property type="match status" value="1"/>
</dbReference>
<dbReference type="InterPro" id="IPR036890">
    <property type="entry name" value="HATPase_C_sf"/>
</dbReference>
<dbReference type="PROSITE" id="PS50885">
    <property type="entry name" value="HAMP"/>
    <property type="match status" value="1"/>
</dbReference>
<evidence type="ECO:0000256" key="1">
    <source>
        <dbReference type="ARBA" id="ARBA00004651"/>
    </source>
</evidence>
<evidence type="ECO:0000256" key="5">
    <source>
        <dbReference type="ARBA" id="ARBA00022692"/>
    </source>
</evidence>
<evidence type="ECO:0000256" key="6">
    <source>
        <dbReference type="ARBA" id="ARBA00022777"/>
    </source>
</evidence>
<evidence type="ECO:0000256" key="9">
    <source>
        <dbReference type="SAM" id="Coils"/>
    </source>
</evidence>
<dbReference type="GO" id="GO:0005886">
    <property type="term" value="C:plasma membrane"/>
    <property type="evidence" value="ECO:0007669"/>
    <property type="project" value="UniProtKB-SubCell"/>
</dbReference>
<dbReference type="InterPro" id="IPR003660">
    <property type="entry name" value="HAMP_dom"/>
</dbReference>
<comment type="caution">
    <text evidence="12">The sequence shown here is derived from an EMBL/GenBank/DDBJ whole genome shotgun (WGS) entry which is preliminary data.</text>
</comment>
<dbReference type="InterPro" id="IPR050640">
    <property type="entry name" value="Bact_2-comp_sensor_kinase"/>
</dbReference>
<keyword evidence="8 10" id="KW-0472">Membrane</keyword>
<comment type="subcellular location">
    <subcellularLocation>
        <location evidence="1">Cell membrane</location>
        <topology evidence="1">Multi-pass membrane protein</topology>
    </subcellularLocation>
</comment>
<keyword evidence="4" id="KW-0808">Transferase</keyword>
<accession>A0A644ZD81</accession>
<keyword evidence="5 10" id="KW-0812">Transmembrane</keyword>
<evidence type="ECO:0000313" key="12">
    <source>
        <dbReference type="EMBL" id="MPM38657.1"/>
    </source>
</evidence>
<keyword evidence="6" id="KW-0418">Kinase</keyword>
<dbReference type="Pfam" id="PF02743">
    <property type="entry name" value="dCache_1"/>
    <property type="match status" value="1"/>
</dbReference>
<organism evidence="12">
    <name type="scientific">bioreactor metagenome</name>
    <dbReference type="NCBI Taxonomy" id="1076179"/>
    <lineage>
        <taxon>unclassified sequences</taxon>
        <taxon>metagenomes</taxon>
        <taxon>ecological metagenomes</taxon>
    </lineage>
</organism>
<dbReference type="InterPro" id="IPR010559">
    <property type="entry name" value="Sig_transdc_His_kin_internal"/>
</dbReference>
<feature type="transmembrane region" description="Helical" evidence="10">
    <location>
        <begin position="17"/>
        <end position="38"/>
    </location>
</feature>
<reference evidence="12" key="1">
    <citation type="submission" date="2019-08" db="EMBL/GenBank/DDBJ databases">
        <authorList>
            <person name="Kucharzyk K."/>
            <person name="Murdoch R.W."/>
            <person name="Higgins S."/>
            <person name="Loffler F."/>
        </authorList>
    </citation>
    <scope>NUCLEOTIDE SEQUENCE</scope>
</reference>
<protein>
    <recommendedName>
        <fullName evidence="11">HAMP domain-containing protein</fullName>
    </recommendedName>
</protein>
<dbReference type="EMBL" id="VSSQ01008358">
    <property type="protein sequence ID" value="MPM38657.1"/>
    <property type="molecule type" value="Genomic_DNA"/>
</dbReference>
<dbReference type="GO" id="GO:0000155">
    <property type="term" value="F:phosphorelay sensor kinase activity"/>
    <property type="evidence" value="ECO:0007669"/>
    <property type="project" value="InterPro"/>
</dbReference>
<sequence length="588" mass="66331">MDSKPNFWRKRTLFGRLLIYFLIVLIVPLGLFSAYYALIGGRNQERYLTEQTMNLVAVDADKVSSVLEDYRHKAYQLSTNPLIVHIMEEDRLEANSTISRDLYQLLFSVMRGDTYLASANIVSNTGRVRISTHTFPDVYDLRYHGNDWDMNSIISQNANISPTASIISIRGHRMADNGRQVVASILRRIYDSEGTNLGYLVIDIYAEALSNLVNTERLLGDVLLIDNRDFYATSLVHTERFGTFDKFPSLSQLKGDYSRRTMHTGTSIVSITPIHGTTLHLAGSVSAAPFQESLDRLLYAFGLTMAVGTLLAMGLSFLFSRSIARPIRNLAYRMGEVEQGNLQTKAVKSRIWEFAQLEHSFNIMVQQIAGLLELTREEQEKLSEAERKALESQMNPHFLFNTLNTIKALARMHGEEDIYTITVKLGKLLRSTIDNHESECTLEQSMALIDSYLTIQRLRFGSKLKVQTYLDPGCASVKTPKLIIQPLVENAIIHGLEPKVGEWTLSVRVVKLSGRIFITIEDNGIGFPPGTLPDNLDELANSTHVGVYNVYRRLFLTYGKQMTFSLTSKVGEGTTVNISFPDETKERK</sequence>
<dbReference type="Gene3D" id="3.30.565.10">
    <property type="entry name" value="Histidine kinase-like ATPase, C-terminal domain"/>
    <property type="match status" value="1"/>
</dbReference>
<proteinExistence type="predicted"/>
<name>A0A644ZD81_9ZZZZ</name>
<dbReference type="Pfam" id="PF06580">
    <property type="entry name" value="His_kinase"/>
    <property type="match status" value="1"/>
</dbReference>
<evidence type="ECO:0000256" key="10">
    <source>
        <dbReference type="SAM" id="Phobius"/>
    </source>
</evidence>
<evidence type="ECO:0000256" key="4">
    <source>
        <dbReference type="ARBA" id="ARBA00022679"/>
    </source>
</evidence>
<feature type="domain" description="HAMP" evidence="11">
    <location>
        <begin position="321"/>
        <end position="373"/>
    </location>
</feature>
<evidence type="ECO:0000259" key="11">
    <source>
        <dbReference type="PROSITE" id="PS50885"/>
    </source>
</evidence>
<dbReference type="InterPro" id="IPR003594">
    <property type="entry name" value="HATPase_dom"/>
</dbReference>
<evidence type="ECO:0000256" key="8">
    <source>
        <dbReference type="ARBA" id="ARBA00023136"/>
    </source>
</evidence>
<dbReference type="PANTHER" id="PTHR34220">
    <property type="entry name" value="SENSOR HISTIDINE KINASE YPDA"/>
    <property type="match status" value="1"/>
</dbReference>
<dbReference type="Pfam" id="PF02518">
    <property type="entry name" value="HATPase_c"/>
    <property type="match status" value="1"/>
</dbReference>
<feature type="coiled-coil region" evidence="9">
    <location>
        <begin position="368"/>
        <end position="395"/>
    </location>
</feature>
<gene>
    <name evidence="12" type="ORF">SDC9_85287</name>
</gene>
<dbReference type="InterPro" id="IPR033479">
    <property type="entry name" value="dCache_1"/>
</dbReference>
<dbReference type="Pfam" id="PF00672">
    <property type="entry name" value="HAMP"/>
    <property type="match status" value="1"/>
</dbReference>
<dbReference type="SUPFAM" id="SSF55874">
    <property type="entry name" value="ATPase domain of HSP90 chaperone/DNA topoisomerase II/histidine kinase"/>
    <property type="match status" value="1"/>
</dbReference>
<keyword evidence="2" id="KW-1003">Cell membrane</keyword>